<dbReference type="EMBL" id="STFF01000002">
    <property type="protein sequence ID" value="THU40381.1"/>
    <property type="molecule type" value="Genomic_DNA"/>
</dbReference>
<dbReference type="Gene3D" id="3.40.50.300">
    <property type="entry name" value="P-loop containing nucleotide triphosphate hydrolases"/>
    <property type="match status" value="2"/>
</dbReference>
<dbReference type="AlphaFoldDB" id="A0A4S8HYH9"/>
<feature type="domain" description="ATPase AAA-type core" evidence="1">
    <location>
        <begin position="274"/>
        <end position="386"/>
    </location>
</feature>
<organism evidence="2 3">
    <name type="scientific">Niastella caeni</name>
    <dbReference type="NCBI Taxonomy" id="2569763"/>
    <lineage>
        <taxon>Bacteria</taxon>
        <taxon>Pseudomonadati</taxon>
        <taxon>Bacteroidota</taxon>
        <taxon>Chitinophagia</taxon>
        <taxon>Chitinophagales</taxon>
        <taxon>Chitinophagaceae</taxon>
        <taxon>Niastella</taxon>
    </lineage>
</organism>
<dbReference type="PANTHER" id="PTHR40396">
    <property type="entry name" value="ATPASE-LIKE PROTEIN"/>
    <property type="match status" value="1"/>
</dbReference>
<dbReference type="RefSeq" id="WP_136577134.1">
    <property type="nucleotide sequence ID" value="NZ_STFF01000002.1"/>
</dbReference>
<dbReference type="SUPFAM" id="SSF52540">
    <property type="entry name" value="P-loop containing nucleoside triphosphate hydrolases"/>
    <property type="match status" value="1"/>
</dbReference>
<dbReference type="PANTHER" id="PTHR40396:SF1">
    <property type="entry name" value="ATPASE AAA-TYPE CORE DOMAIN-CONTAINING PROTEIN"/>
    <property type="match status" value="1"/>
</dbReference>
<keyword evidence="2" id="KW-0067">ATP-binding</keyword>
<dbReference type="InterPro" id="IPR027417">
    <property type="entry name" value="P-loop_NTPase"/>
</dbReference>
<dbReference type="Proteomes" id="UP000306918">
    <property type="component" value="Unassembled WGS sequence"/>
</dbReference>
<reference evidence="2 3" key="1">
    <citation type="submission" date="2019-04" db="EMBL/GenBank/DDBJ databases">
        <title>Niastella caeni sp. nov., isolated from activated sludge.</title>
        <authorList>
            <person name="Sheng M."/>
        </authorList>
    </citation>
    <scope>NUCLEOTIDE SEQUENCE [LARGE SCALE GENOMIC DNA]</scope>
    <source>
        <strain evidence="2 3">HX-2-15</strain>
    </source>
</reference>
<keyword evidence="3" id="KW-1185">Reference proteome</keyword>
<feature type="domain" description="ATPase AAA-type core" evidence="1">
    <location>
        <begin position="43"/>
        <end position="143"/>
    </location>
</feature>
<evidence type="ECO:0000313" key="3">
    <source>
        <dbReference type="Proteomes" id="UP000306918"/>
    </source>
</evidence>
<accession>A0A4S8HYH9</accession>
<evidence type="ECO:0000259" key="1">
    <source>
        <dbReference type="Pfam" id="PF13304"/>
    </source>
</evidence>
<dbReference type="InterPro" id="IPR003959">
    <property type="entry name" value="ATPase_AAA_core"/>
</dbReference>
<keyword evidence="2" id="KW-0547">Nucleotide-binding</keyword>
<gene>
    <name evidence="2" type="ORF">FAM09_10975</name>
</gene>
<name>A0A4S8HYH9_9BACT</name>
<sequence>MLIRFLVKNLFSFKELTEFNMLPGRFNRMPYHIYKGEVELLKLNAMYGANGAGKSNLIKSLALLSTFLETGKLPIEFYVETFKFDIESRTKDVYLGVEFIKDETPYYYGITFNQGIVIEEELQISGLGKTDDYTLFFRSDKLEKKELELSFSKEVMDDKEASIFPLFLKNEVLERNQPTLFHMASRKNKVFDPFKKALQWFTHDLVPVMPDARPTGLTIHLEEDAGFYQFATNVMHAFNTGIKSVEVDTIPIEDFFGEDDKQQAERISAELRANPDKIRPFLTAQEEILFVLRKNKVVAKRLYFLHDTDGGEAKFTAAEESDGTRRLLDYLPAFYAAIKAKQVYLIDEIERSIHPLLIKELINKFSHDVHTQGQLIFSTHESNLLDQDIFRPDEIWFAEKNKEGATEVYALSEFKEHHTIDIRKGYLNGRYGGIPFLGNLKDLNWEKYAEAH</sequence>
<dbReference type="OrthoDB" id="9809324at2"/>
<comment type="caution">
    <text evidence="2">The sequence shown here is derived from an EMBL/GenBank/DDBJ whole genome shotgun (WGS) entry which is preliminary data.</text>
</comment>
<proteinExistence type="predicted"/>
<dbReference type="Pfam" id="PF13304">
    <property type="entry name" value="AAA_21"/>
    <property type="match status" value="2"/>
</dbReference>
<evidence type="ECO:0000313" key="2">
    <source>
        <dbReference type="EMBL" id="THU40381.1"/>
    </source>
</evidence>
<dbReference type="GO" id="GO:0016887">
    <property type="term" value="F:ATP hydrolysis activity"/>
    <property type="evidence" value="ECO:0007669"/>
    <property type="project" value="InterPro"/>
</dbReference>
<protein>
    <submittedName>
        <fullName evidence="2">ATP-binding protein</fullName>
    </submittedName>
</protein>
<dbReference type="GO" id="GO:0005524">
    <property type="term" value="F:ATP binding"/>
    <property type="evidence" value="ECO:0007669"/>
    <property type="project" value="UniProtKB-KW"/>
</dbReference>